<evidence type="ECO:0000256" key="1">
    <source>
        <dbReference type="ARBA" id="ARBA00000085"/>
    </source>
</evidence>
<dbReference type="SUPFAM" id="SSF158472">
    <property type="entry name" value="HAMP domain-like"/>
    <property type="match status" value="1"/>
</dbReference>
<dbReference type="CDD" id="cd00082">
    <property type="entry name" value="HisKA"/>
    <property type="match status" value="1"/>
</dbReference>
<dbReference type="Pfam" id="PF00672">
    <property type="entry name" value="HAMP"/>
    <property type="match status" value="1"/>
</dbReference>
<feature type="coiled-coil region" evidence="7">
    <location>
        <begin position="214"/>
        <end position="248"/>
    </location>
</feature>
<dbReference type="CDD" id="cd06225">
    <property type="entry name" value="HAMP"/>
    <property type="match status" value="1"/>
</dbReference>
<evidence type="ECO:0000259" key="10">
    <source>
        <dbReference type="PROSITE" id="PS50112"/>
    </source>
</evidence>
<dbReference type="InterPro" id="IPR035965">
    <property type="entry name" value="PAS-like_dom_sf"/>
</dbReference>
<dbReference type="Gene3D" id="3.30.450.20">
    <property type="entry name" value="PAS domain"/>
    <property type="match status" value="1"/>
</dbReference>
<evidence type="ECO:0000256" key="5">
    <source>
        <dbReference type="ARBA" id="ARBA00022679"/>
    </source>
</evidence>
<dbReference type="PROSITE" id="PS50112">
    <property type="entry name" value="PAS"/>
    <property type="match status" value="1"/>
</dbReference>
<keyword evidence="8" id="KW-0472">Membrane</keyword>
<dbReference type="RefSeq" id="WP_201095786.1">
    <property type="nucleotide sequence ID" value="NZ_CP067393.1"/>
</dbReference>
<dbReference type="Gene3D" id="1.10.287.130">
    <property type="match status" value="1"/>
</dbReference>
<feature type="domain" description="Histidine kinase" evidence="9">
    <location>
        <begin position="396"/>
        <end position="642"/>
    </location>
</feature>
<feature type="domain" description="PAS" evidence="10">
    <location>
        <begin position="262"/>
        <end position="315"/>
    </location>
</feature>
<sequence>MAALFVLLITVLIISNLAFISASYWITQQSIAPQGLRTLGNLYATPALSSQLLNSQETANEALGQMVDYMPLRGAAIYNADGVLLTKFPYKNSPDFPTNVTDLDNWMMLQFGTSYLTDLEGENGEFGRLVLLASNNLPMAFYTGIVTASLGILFLSILLWLLLSKQVKRHITIPIQELEALALRVTREENYALRVIPHSRDEIGQLATTFNTMLSRIEAREQLLKSARDEAEDLAAEMRETNEQLVKEVDVRNKVEKKLTGFQHYLNNIINSMPSALIAVDGELYVTQWNQEATNLSGSTLEDAIDQPIFLAFPHLRPYAEQLKRCVELNQIEKVERVSWMQEGNICHYALTFYPLAGDNVHGGVIRIDDVTERLNLQELMVQSEKMLSVGGLAAGMAHEINNPLGAILHNVQNIRRRLSPTLAKNKQVAQDINVSLEGINYYLMRREIPNLLDGIYQAGSRASKIVTHMLSFSRRSKRQLIRADLVEIIQQTLEIAEADLHLGESTDFKDIDIQLELDESLKAVPIVINELEQVLLNLLKNAAQAIFMRVNPTTQGVIQIRLYRQHQWAVIEIEDNGIGMNEITAKRIFEPFFTTKEIGRGTGLGLFVSYFIITNNHKGELSLKSKLGQGTCFTICLPLNNPLIKDQDHE</sequence>
<dbReference type="GO" id="GO:0000155">
    <property type="term" value="F:phosphorelay sensor kinase activity"/>
    <property type="evidence" value="ECO:0007669"/>
    <property type="project" value="InterPro"/>
</dbReference>
<gene>
    <name evidence="12" type="ORF">JHT90_06895</name>
</gene>
<comment type="catalytic activity">
    <reaction evidence="1">
        <text>ATP + protein L-histidine = ADP + protein N-phospho-L-histidine.</text>
        <dbReference type="EC" id="2.7.13.3"/>
    </reaction>
</comment>
<name>A0A974NIB4_9GAMM</name>
<accession>A0A974NIB4</accession>
<dbReference type="InterPro" id="IPR013656">
    <property type="entry name" value="PAS_4"/>
</dbReference>
<dbReference type="Pfam" id="PF02518">
    <property type="entry name" value="HATPase_c"/>
    <property type="match status" value="1"/>
</dbReference>
<dbReference type="PANTHER" id="PTHR43065">
    <property type="entry name" value="SENSOR HISTIDINE KINASE"/>
    <property type="match status" value="1"/>
</dbReference>
<dbReference type="SUPFAM" id="SSF55785">
    <property type="entry name" value="PYP-like sensor domain (PAS domain)"/>
    <property type="match status" value="1"/>
</dbReference>
<dbReference type="Proteomes" id="UP000595278">
    <property type="component" value="Chromosome"/>
</dbReference>
<dbReference type="InterPro" id="IPR003594">
    <property type="entry name" value="HATPase_dom"/>
</dbReference>
<keyword evidence="8" id="KW-0812">Transmembrane</keyword>
<feature type="transmembrane region" description="Helical" evidence="8">
    <location>
        <begin position="139"/>
        <end position="163"/>
    </location>
</feature>
<evidence type="ECO:0000256" key="4">
    <source>
        <dbReference type="ARBA" id="ARBA00022553"/>
    </source>
</evidence>
<reference evidence="12 13" key="1">
    <citation type="submission" date="2021-01" db="EMBL/GenBank/DDBJ databases">
        <title>Entomomonas sp. F2A isolated from a house cricket (Acheta domesticus).</title>
        <authorList>
            <person name="Spergser J."/>
            <person name="Busse H.-J."/>
        </authorList>
    </citation>
    <scope>NUCLEOTIDE SEQUENCE [LARGE SCALE GENOMIC DNA]</scope>
    <source>
        <strain evidence="12 13">F2A</strain>
    </source>
</reference>
<keyword evidence="5" id="KW-0808">Transferase</keyword>
<dbReference type="PROSITE" id="PS50109">
    <property type="entry name" value="HIS_KIN"/>
    <property type="match status" value="1"/>
</dbReference>
<dbReference type="KEGG" id="eaz:JHT90_06895"/>
<keyword evidence="7" id="KW-0175">Coiled coil</keyword>
<evidence type="ECO:0000313" key="12">
    <source>
        <dbReference type="EMBL" id="QQP87148.1"/>
    </source>
</evidence>
<dbReference type="SUPFAM" id="SSF47384">
    <property type="entry name" value="Homodimeric domain of signal transducing histidine kinase"/>
    <property type="match status" value="1"/>
</dbReference>
<dbReference type="InterPro" id="IPR003660">
    <property type="entry name" value="HAMP_dom"/>
</dbReference>
<dbReference type="Gene3D" id="6.10.340.10">
    <property type="match status" value="1"/>
</dbReference>
<dbReference type="SMART" id="SM00091">
    <property type="entry name" value="PAS"/>
    <property type="match status" value="1"/>
</dbReference>
<evidence type="ECO:0000259" key="9">
    <source>
        <dbReference type="PROSITE" id="PS50109"/>
    </source>
</evidence>
<dbReference type="Pfam" id="PF08448">
    <property type="entry name" value="PAS_4"/>
    <property type="match status" value="1"/>
</dbReference>
<evidence type="ECO:0000256" key="7">
    <source>
        <dbReference type="SAM" id="Coils"/>
    </source>
</evidence>
<dbReference type="EMBL" id="CP067393">
    <property type="protein sequence ID" value="QQP87148.1"/>
    <property type="molecule type" value="Genomic_DNA"/>
</dbReference>
<dbReference type="InterPro" id="IPR004358">
    <property type="entry name" value="Sig_transdc_His_kin-like_C"/>
</dbReference>
<evidence type="ECO:0000256" key="6">
    <source>
        <dbReference type="ARBA" id="ARBA00022777"/>
    </source>
</evidence>
<dbReference type="SMART" id="SM00304">
    <property type="entry name" value="HAMP"/>
    <property type="match status" value="1"/>
</dbReference>
<evidence type="ECO:0000313" key="13">
    <source>
        <dbReference type="Proteomes" id="UP000595278"/>
    </source>
</evidence>
<organism evidence="12 13">
    <name type="scientific">Entomomonas asaccharolytica</name>
    <dbReference type="NCBI Taxonomy" id="2785331"/>
    <lineage>
        <taxon>Bacteria</taxon>
        <taxon>Pseudomonadati</taxon>
        <taxon>Pseudomonadota</taxon>
        <taxon>Gammaproteobacteria</taxon>
        <taxon>Pseudomonadales</taxon>
        <taxon>Pseudomonadaceae</taxon>
        <taxon>Entomomonas</taxon>
    </lineage>
</organism>
<dbReference type="SUPFAM" id="SSF55874">
    <property type="entry name" value="ATPase domain of HSP90 chaperone/DNA topoisomerase II/histidine kinase"/>
    <property type="match status" value="1"/>
</dbReference>
<dbReference type="InterPro" id="IPR036890">
    <property type="entry name" value="HATPase_C_sf"/>
</dbReference>
<comment type="subcellular location">
    <subcellularLocation>
        <location evidence="2">Membrane</location>
    </subcellularLocation>
</comment>
<feature type="domain" description="HAMP" evidence="11">
    <location>
        <begin position="169"/>
        <end position="222"/>
    </location>
</feature>
<dbReference type="Pfam" id="PF00512">
    <property type="entry name" value="HisKA"/>
    <property type="match status" value="1"/>
</dbReference>
<dbReference type="PRINTS" id="PR00344">
    <property type="entry name" value="BCTRLSENSOR"/>
</dbReference>
<keyword evidence="8" id="KW-1133">Transmembrane helix</keyword>
<keyword evidence="13" id="KW-1185">Reference proteome</keyword>
<dbReference type="InterPro" id="IPR000014">
    <property type="entry name" value="PAS"/>
</dbReference>
<dbReference type="InterPro" id="IPR036097">
    <property type="entry name" value="HisK_dim/P_sf"/>
</dbReference>
<dbReference type="NCBIfam" id="TIGR00229">
    <property type="entry name" value="sensory_box"/>
    <property type="match status" value="1"/>
</dbReference>
<dbReference type="AlphaFoldDB" id="A0A974NIB4"/>
<evidence type="ECO:0000256" key="3">
    <source>
        <dbReference type="ARBA" id="ARBA00012438"/>
    </source>
</evidence>
<evidence type="ECO:0000256" key="2">
    <source>
        <dbReference type="ARBA" id="ARBA00004370"/>
    </source>
</evidence>
<protein>
    <recommendedName>
        <fullName evidence="3">histidine kinase</fullName>
        <ecNumber evidence="3">2.7.13.3</ecNumber>
    </recommendedName>
</protein>
<evidence type="ECO:0000256" key="8">
    <source>
        <dbReference type="SAM" id="Phobius"/>
    </source>
</evidence>
<proteinExistence type="predicted"/>
<dbReference type="SMART" id="SM00387">
    <property type="entry name" value="HATPase_c"/>
    <property type="match status" value="1"/>
</dbReference>
<dbReference type="InterPro" id="IPR003661">
    <property type="entry name" value="HisK_dim/P_dom"/>
</dbReference>
<dbReference type="SMART" id="SM00388">
    <property type="entry name" value="HisKA"/>
    <property type="match status" value="1"/>
</dbReference>
<dbReference type="GO" id="GO:0016020">
    <property type="term" value="C:membrane"/>
    <property type="evidence" value="ECO:0007669"/>
    <property type="project" value="UniProtKB-SubCell"/>
</dbReference>
<dbReference type="InterPro" id="IPR005467">
    <property type="entry name" value="His_kinase_dom"/>
</dbReference>
<dbReference type="Gene3D" id="3.30.565.10">
    <property type="entry name" value="Histidine kinase-like ATPase, C-terminal domain"/>
    <property type="match status" value="1"/>
</dbReference>
<dbReference type="EC" id="2.7.13.3" evidence="3"/>
<keyword evidence="4" id="KW-0597">Phosphoprotein</keyword>
<dbReference type="PROSITE" id="PS50885">
    <property type="entry name" value="HAMP"/>
    <property type="match status" value="1"/>
</dbReference>
<evidence type="ECO:0000259" key="11">
    <source>
        <dbReference type="PROSITE" id="PS50885"/>
    </source>
</evidence>
<keyword evidence="6" id="KW-0418">Kinase</keyword>
<dbReference type="PANTHER" id="PTHR43065:SF42">
    <property type="entry name" value="TWO-COMPONENT SENSOR PPRA"/>
    <property type="match status" value="1"/>
</dbReference>